<evidence type="ECO:0000256" key="11">
    <source>
        <dbReference type="ARBA" id="ARBA00048823"/>
    </source>
</evidence>
<dbReference type="SUPFAM" id="SSF55681">
    <property type="entry name" value="Class II aaRS and biotin synthetases"/>
    <property type="match status" value="1"/>
</dbReference>
<dbReference type="InterPro" id="IPR010978">
    <property type="entry name" value="tRNA-bd_arm"/>
</dbReference>
<dbReference type="InterPro" id="IPR045864">
    <property type="entry name" value="aa-tRNA-synth_II/BPL/LPL"/>
</dbReference>
<dbReference type="PANTHER" id="PTHR43697:SF1">
    <property type="entry name" value="SERINE--TRNA LIGASE"/>
    <property type="match status" value="1"/>
</dbReference>
<dbReference type="Proteomes" id="UP000190449">
    <property type="component" value="Unassembled WGS sequence"/>
</dbReference>
<dbReference type="PIRSF" id="PIRSF001529">
    <property type="entry name" value="Ser-tRNA-synth_IIa"/>
    <property type="match status" value="1"/>
</dbReference>
<keyword evidence="7 12" id="KW-0067">ATP-binding</keyword>
<dbReference type="AlphaFoldDB" id="A0A1T4KEC8"/>
<keyword evidence="8 12" id="KW-0648">Protein biosynthesis</keyword>
<dbReference type="GO" id="GO:0016260">
    <property type="term" value="P:selenocysteine biosynthetic process"/>
    <property type="evidence" value="ECO:0007669"/>
    <property type="project" value="UniProtKB-UniRule"/>
</dbReference>
<keyword evidence="9 12" id="KW-0030">Aminoacyl-tRNA synthetase</keyword>
<comment type="catalytic activity">
    <reaction evidence="10 12">
        <text>tRNA(Sec) + L-serine + ATP = L-seryl-tRNA(Sec) + AMP + diphosphate + H(+)</text>
        <dbReference type="Rhea" id="RHEA:42580"/>
        <dbReference type="Rhea" id="RHEA-COMP:9742"/>
        <dbReference type="Rhea" id="RHEA-COMP:10128"/>
        <dbReference type="ChEBI" id="CHEBI:15378"/>
        <dbReference type="ChEBI" id="CHEBI:30616"/>
        <dbReference type="ChEBI" id="CHEBI:33019"/>
        <dbReference type="ChEBI" id="CHEBI:33384"/>
        <dbReference type="ChEBI" id="CHEBI:78442"/>
        <dbReference type="ChEBI" id="CHEBI:78533"/>
        <dbReference type="ChEBI" id="CHEBI:456215"/>
        <dbReference type="EC" id="6.1.1.11"/>
    </reaction>
</comment>
<evidence type="ECO:0000256" key="8">
    <source>
        <dbReference type="ARBA" id="ARBA00022917"/>
    </source>
</evidence>
<name>A0A1T4KEC8_9BACT</name>
<comment type="function">
    <text evidence="12">Catalyzes the attachment of serine to tRNA(Ser). Is also able to aminoacylate tRNA(Sec) with serine, to form the misacylated tRNA L-seryl-tRNA(Sec), which will be further converted into selenocysteinyl-tRNA(Sec).</text>
</comment>
<dbReference type="Gene3D" id="1.10.287.40">
    <property type="entry name" value="Serine-tRNA synthetase, tRNA binding domain"/>
    <property type="match status" value="1"/>
</dbReference>
<keyword evidence="6 12" id="KW-0547">Nucleotide-binding</keyword>
<comment type="catalytic activity">
    <reaction evidence="11 12">
        <text>tRNA(Ser) + L-serine + ATP = L-seryl-tRNA(Ser) + AMP + diphosphate + H(+)</text>
        <dbReference type="Rhea" id="RHEA:12292"/>
        <dbReference type="Rhea" id="RHEA-COMP:9669"/>
        <dbReference type="Rhea" id="RHEA-COMP:9703"/>
        <dbReference type="ChEBI" id="CHEBI:15378"/>
        <dbReference type="ChEBI" id="CHEBI:30616"/>
        <dbReference type="ChEBI" id="CHEBI:33019"/>
        <dbReference type="ChEBI" id="CHEBI:33384"/>
        <dbReference type="ChEBI" id="CHEBI:78442"/>
        <dbReference type="ChEBI" id="CHEBI:78533"/>
        <dbReference type="ChEBI" id="CHEBI:456215"/>
        <dbReference type="EC" id="6.1.1.11"/>
    </reaction>
</comment>
<feature type="binding site" evidence="13">
    <location>
        <position position="384"/>
    </location>
    <ligand>
        <name>L-serine</name>
        <dbReference type="ChEBI" id="CHEBI:33384"/>
    </ligand>
</feature>
<keyword evidence="5 12" id="KW-0436">Ligase</keyword>
<dbReference type="SUPFAM" id="SSF46589">
    <property type="entry name" value="tRNA-binding arm"/>
    <property type="match status" value="1"/>
</dbReference>
<dbReference type="HAMAP" id="MF_00176">
    <property type="entry name" value="Ser_tRNA_synth_type1"/>
    <property type="match status" value="1"/>
</dbReference>
<dbReference type="Pfam" id="PF02403">
    <property type="entry name" value="Seryl_tRNA_N"/>
    <property type="match status" value="1"/>
</dbReference>
<feature type="binding site" evidence="12">
    <location>
        <begin position="234"/>
        <end position="236"/>
    </location>
    <ligand>
        <name>L-serine</name>
        <dbReference type="ChEBI" id="CHEBI:33384"/>
    </ligand>
</feature>
<dbReference type="UniPathway" id="UPA00906">
    <property type="reaction ID" value="UER00895"/>
</dbReference>
<comment type="similarity">
    <text evidence="3 12">Belongs to the class-II aminoacyl-tRNA synthetase family. Type-1 seryl-tRNA synthetase subfamily.</text>
</comment>
<dbReference type="RefSeq" id="WP_078775613.1">
    <property type="nucleotide sequence ID" value="NZ_FUWU01000005.1"/>
</dbReference>
<feature type="binding site" evidence="12">
    <location>
        <position position="386"/>
    </location>
    <ligand>
        <name>L-serine</name>
        <dbReference type="ChEBI" id="CHEBI:33384"/>
    </ligand>
</feature>
<feature type="binding site" evidence="12 14">
    <location>
        <begin position="265"/>
        <end position="267"/>
    </location>
    <ligand>
        <name>ATP</name>
        <dbReference type="ChEBI" id="CHEBI:30616"/>
    </ligand>
</feature>
<evidence type="ECO:0000256" key="9">
    <source>
        <dbReference type="ARBA" id="ARBA00023146"/>
    </source>
</evidence>
<dbReference type="Pfam" id="PF00587">
    <property type="entry name" value="tRNA-synt_2b"/>
    <property type="match status" value="1"/>
</dbReference>
<feature type="binding site" evidence="13">
    <location>
        <position position="234"/>
    </location>
    <ligand>
        <name>L-serine</name>
        <dbReference type="ChEBI" id="CHEBI:33384"/>
    </ligand>
</feature>
<dbReference type="GO" id="GO:0005524">
    <property type="term" value="F:ATP binding"/>
    <property type="evidence" value="ECO:0007669"/>
    <property type="project" value="UniProtKB-UniRule"/>
</dbReference>
<dbReference type="PRINTS" id="PR00981">
    <property type="entry name" value="TRNASYNTHSER"/>
</dbReference>
<dbReference type="InterPro" id="IPR006195">
    <property type="entry name" value="aa-tRNA-synth_II"/>
</dbReference>
<dbReference type="EC" id="6.1.1.11" evidence="12"/>
<protein>
    <recommendedName>
        <fullName evidence="12">Serine--tRNA ligase</fullName>
        <ecNumber evidence="12">6.1.1.11</ecNumber>
    </recommendedName>
    <alternativeName>
        <fullName evidence="12">Seryl-tRNA synthetase</fullName>
        <shortName evidence="12">SerRS</shortName>
    </alternativeName>
    <alternativeName>
        <fullName evidence="12">Seryl-tRNA(Ser/Sec) synthetase</fullName>
    </alternativeName>
</protein>
<dbReference type="InterPro" id="IPR002317">
    <property type="entry name" value="Ser-tRNA-ligase_type_1"/>
</dbReference>
<dbReference type="Gene3D" id="3.30.930.10">
    <property type="entry name" value="Bira Bifunctional Protein, Domain 2"/>
    <property type="match status" value="1"/>
</dbReference>
<evidence type="ECO:0000259" key="15">
    <source>
        <dbReference type="PROSITE" id="PS50862"/>
    </source>
</evidence>
<evidence type="ECO:0000256" key="10">
    <source>
        <dbReference type="ARBA" id="ARBA00047929"/>
    </source>
</evidence>
<feature type="binding site" evidence="12 13">
    <location>
        <position position="288"/>
    </location>
    <ligand>
        <name>L-serine</name>
        <dbReference type="ChEBI" id="CHEBI:33384"/>
    </ligand>
</feature>
<comment type="pathway">
    <text evidence="2 12">Aminoacyl-tRNA biosynthesis; selenocysteinyl-tRNA(Sec) biosynthesis; L-seryl-tRNA(Sec) from L-serine and tRNA(Sec): step 1/1.</text>
</comment>
<dbReference type="STRING" id="28122.SAMN02745108_00457"/>
<evidence type="ECO:0000313" key="17">
    <source>
        <dbReference type="Proteomes" id="UP000190449"/>
    </source>
</evidence>
<evidence type="ECO:0000256" key="12">
    <source>
        <dbReference type="HAMAP-Rule" id="MF_00176"/>
    </source>
</evidence>
<evidence type="ECO:0000256" key="3">
    <source>
        <dbReference type="ARBA" id="ARBA00010728"/>
    </source>
</evidence>
<evidence type="ECO:0000256" key="13">
    <source>
        <dbReference type="PIRSR" id="PIRSR001529-1"/>
    </source>
</evidence>
<reference evidence="16 17" key="1">
    <citation type="submission" date="2017-02" db="EMBL/GenBank/DDBJ databases">
        <authorList>
            <person name="Peterson S.W."/>
        </authorList>
    </citation>
    <scope>NUCLEOTIDE SEQUENCE [LARGE SCALE GENOMIC DNA]</scope>
    <source>
        <strain evidence="16 17">ATCC 43854</strain>
    </source>
</reference>
<comment type="subcellular location">
    <subcellularLocation>
        <location evidence="1 12">Cytoplasm</location>
    </subcellularLocation>
</comment>
<accession>A0A1T4KEC8</accession>
<feature type="domain" description="Aminoacyl-transfer RNA synthetases class-II family profile" evidence="15">
    <location>
        <begin position="142"/>
        <end position="411"/>
    </location>
</feature>
<evidence type="ECO:0000256" key="14">
    <source>
        <dbReference type="PIRSR" id="PIRSR001529-2"/>
    </source>
</evidence>
<dbReference type="GO" id="GO:0005737">
    <property type="term" value="C:cytoplasm"/>
    <property type="evidence" value="ECO:0007669"/>
    <property type="project" value="UniProtKB-SubCell"/>
</dbReference>
<keyword evidence="4 12" id="KW-0963">Cytoplasm</keyword>
<dbReference type="EMBL" id="FUWU01000005">
    <property type="protein sequence ID" value="SJZ40759.1"/>
    <property type="molecule type" value="Genomic_DNA"/>
</dbReference>
<dbReference type="NCBIfam" id="TIGR00414">
    <property type="entry name" value="serS"/>
    <property type="match status" value="1"/>
</dbReference>
<comment type="caution">
    <text evidence="12">Lacks conserved residue(s) required for the propagation of feature annotation.</text>
</comment>
<organism evidence="16 17">
    <name type="scientific">Fibrobacter intestinalis</name>
    <dbReference type="NCBI Taxonomy" id="28122"/>
    <lineage>
        <taxon>Bacteria</taxon>
        <taxon>Pseudomonadati</taxon>
        <taxon>Fibrobacterota</taxon>
        <taxon>Fibrobacteria</taxon>
        <taxon>Fibrobacterales</taxon>
        <taxon>Fibrobacteraceae</taxon>
        <taxon>Fibrobacter</taxon>
    </lineage>
</organism>
<dbReference type="GO" id="GO:0004828">
    <property type="term" value="F:serine-tRNA ligase activity"/>
    <property type="evidence" value="ECO:0007669"/>
    <property type="project" value="UniProtKB-UniRule"/>
</dbReference>
<evidence type="ECO:0000256" key="7">
    <source>
        <dbReference type="ARBA" id="ARBA00022840"/>
    </source>
</evidence>
<dbReference type="InterPro" id="IPR033729">
    <property type="entry name" value="SerRS_core"/>
</dbReference>
<proteinExistence type="inferred from homology"/>
<dbReference type="CDD" id="cd00770">
    <property type="entry name" value="SerRS_core"/>
    <property type="match status" value="1"/>
</dbReference>
<dbReference type="InterPro" id="IPR015866">
    <property type="entry name" value="Ser-tRNA-synth_1_N"/>
</dbReference>
<comment type="domain">
    <text evidence="12">Consists of two distinct domains, a catalytic core and a N-terminal extension that is involved in tRNA binding.</text>
</comment>
<dbReference type="GO" id="GO:0006434">
    <property type="term" value="P:seryl-tRNA aminoacylation"/>
    <property type="evidence" value="ECO:0007669"/>
    <property type="project" value="UniProtKB-UniRule"/>
</dbReference>
<evidence type="ECO:0000256" key="2">
    <source>
        <dbReference type="ARBA" id="ARBA00005045"/>
    </source>
</evidence>
<evidence type="ECO:0000256" key="1">
    <source>
        <dbReference type="ARBA" id="ARBA00004496"/>
    </source>
</evidence>
<feature type="binding site" evidence="12 14">
    <location>
        <begin position="352"/>
        <end position="355"/>
    </location>
    <ligand>
        <name>ATP</name>
        <dbReference type="ChEBI" id="CHEBI:30616"/>
    </ligand>
</feature>
<evidence type="ECO:0000256" key="5">
    <source>
        <dbReference type="ARBA" id="ARBA00022598"/>
    </source>
</evidence>
<dbReference type="InterPro" id="IPR042103">
    <property type="entry name" value="SerRS_1_N_sf"/>
</dbReference>
<evidence type="ECO:0000313" key="16">
    <source>
        <dbReference type="EMBL" id="SJZ40759.1"/>
    </source>
</evidence>
<evidence type="ECO:0000256" key="4">
    <source>
        <dbReference type="ARBA" id="ARBA00022490"/>
    </source>
</evidence>
<evidence type="ECO:0000256" key="6">
    <source>
        <dbReference type="ARBA" id="ARBA00022741"/>
    </source>
</evidence>
<gene>
    <name evidence="12" type="primary">serS</name>
    <name evidence="16" type="ORF">SAMN02745108_00457</name>
</gene>
<sequence length="428" mass="48905">MLDIRKIRENPDYYIAETEKKYTTVSLKDVLAVDTERRPLLTEVEKLKSERNAESKRIGELKKKGENADEAVKAMRDLGDKIDGLDKKLKELDYKQTEMLMHVPNIAPQAPEGKDSSDNVVEKDGPIPFDFYAKNRDFQAVDHKTLGERLGIFDFERGAKISGNGFPVYRGLGSRLERALIQWFLDEHMANGFEEFTPPYLVSRNTMRGTGQLPKFEEDMYRCDKDDDLFLIPTAEVPLTNLYSNEVISADQLPKRICAYSACFRREAGSYGKDTRGLLRLHQFNKVEMVYFSRPDNSYEMHEELTRFGESLLEKLELPYHRLCLCKGDLGFGAAKCYDLEVYAPVEQKWLEVSSCSNFEDFQARRAGIKTKIDGKNVFVHTLNGSGLATPRVMVGICDNYQQKDGSLLIPKVLRPYMGGLEVIEPKK</sequence>
<dbReference type="PANTHER" id="PTHR43697">
    <property type="entry name" value="SERYL-TRNA SYNTHETASE"/>
    <property type="match status" value="1"/>
</dbReference>
<dbReference type="PROSITE" id="PS50862">
    <property type="entry name" value="AA_TRNA_LIGASE_II"/>
    <property type="match status" value="1"/>
</dbReference>
<dbReference type="InterPro" id="IPR002314">
    <property type="entry name" value="aa-tRNA-synt_IIb"/>
</dbReference>
<comment type="subunit">
    <text evidence="12">Homodimer. The tRNA molecule binds across the dimer.</text>
</comment>
<feature type="binding site" evidence="13">
    <location>
        <position position="265"/>
    </location>
    <ligand>
        <name>L-serine</name>
        <dbReference type="ChEBI" id="CHEBI:33384"/>
    </ligand>
</feature>